<dbReference type="Proteomes" id="UP000011829">
    <property type="component" value="Segment"/>
</dbReference>
<reference evidence="1 2" key="1">
    <citation type="submission" date="2012-02" db="EMBL/GenBank/DDBJ databases">
        <title>Complete Genome Sequence of Cronobacter sakazakii Bacteriophage CR9.</title>
        <authorList>
            <person name="Shin H."/>
            <person name="Lee J.-H."/>
            <person name="Kim Y."/>
            <person name="Ryu S."/>
        </authorList>
    </citation>
    <scope>NUCLEOTIDE SEQUENCE [LARGE SCALE GENOMIC DNA]</scope>
</reference>
<dbReference type="EMBL" id="JQ691611">
    <property type="protein sequence ID" value="AFH21088.1"/>
    <property type="molecule type" value="Genomic_DNA"/>
</dbReference>
<dbReference type="RefSeq" id="YP_009015166.1">
    <property type="nucleotide sequence ID" value="NC_023717.1"/>
</dbReference>
<dbReference type="GeneID" id="18563046"/>
<gene>
    <name evidence="1" type="ORF">CR9_204</name>
</gene>
<evidence type="ECO:0000313" key="1">
    <source>
        <dbReference type="EMBL" id="AFH21088.1"/>
    </source>
</evidence>
<dbReference type="KEGG" id="vg:18563046"/>
<keyword evidence="2" id="KW-1185">Reference proteome</keyword>
<evidence type="ECO:0000313" key="2">
    <source>
        <dbReference type="Proteomes" id="UP000011829"/>
    </source>
</evidence>
<proteinExistence type="predicted"/>
<name>M1EZG4_9CAUD</name>
<sequence length="168" mass="19483">MRKSQEEITREVFGQGSRWIGWNHWLTHQLVFKYIWNKVEQGTILGSRASFYLRTRTESNWATKDMIKVNIDNQTGDLSSVEIPGGDGKSRLTVMANCSVWLDPDGVSVTLSEMFEDPWRPTFEELDLFQVLYGDEQILVDINREFFGITRKFDKAVGNMTISTFYPK</sequence>
<dbReference type="OrthoDB" id="31874at10239"/>
<protein>
    <submittedName>
        <fullName evidence="1">Uncharacterized protein</fullName>
    </submittedName>
</protein>
<accession>M1EZG4</accession>
<organism evidence="1 2">
    <name type="scientific">Cronobacter phage CR9</name>
    <dbReference type="NCBI Taxonomy" id="1162290"/>
    <lineage>
        <taxon>Viruses</taxon>
        <taxon>Duplodnaviria</taxon>
        <taxon>Heunggongvirae</taxon>
        <taxon>Uroviricota</taxon>
        <taxon>Caudoviricetes</taxon>
        <taxon>Vequintavirinae</taxon>
        <taxon>Certrevirus</taxon>
        <taxon>Certrevirus CR9</taxon>
    </lineage>
</organism>